<dbReference type="InterPro" id="IPR046342">
    <property type="entry name" value="CBS_dom_sf"/>
</dbReference>
<sequence length="128" mass="14315">MSKISHILLKNPVVVPTGTKLWEAAKLMKIKKVASVLVSKNGRLAGIISVEDIMNTAAERAKLDIPVDDVMHSPKLTIDSDKWILDAIVMFERCKASYLGVIENGEKIGIIRADDLLHTYRFNNETQR</sequence>
<dbReference type="EMBL" id="LKCM01000052">
    <property type="protein sequence ID" value="KPQ44828.1"/>
    <property type="molecule type" value="Genomic_DNA"/>
</dbReference>
<dbReference type="GO" id="GO:0016853">
    <property type="term" value="F:isomerase activity"/>
    <property type="evidence" value="ECO:0007669"/>
    <property type="project" value="UniProtKB-KW"/>
</dbReference>
<dbReference type="Proteomes" id="UP000050360">
    <property type="component" value="Unassembled WGS sequence"/>
</dbReference>
<dbReference type="InterPro" id="IPR000644">
    <property type="entry name" value="CBS_dom"/>
</dbReference>
<dbReference type="PANTHER" id="PTHR43080">
    <property type="entry name" value="CBS DOMAIN-CONTAINING PROTEIN CBSX3, MITOCHONDRIAL"/>
    <property type="match status" value="1"/>
</dbReference>
<keyword evidence="3" id="KW-0486">Methionine biosynthesis</keyword>
<evidence type="ECO:0000313" key="6">
    <source>
        <dbReference type="EMBL" id="KPQ44828.1"/>
    </source>
</evidence>
<name>A0A0P8CMS4_9EURY</name>
<dbReference type="SMART" id="SM00116">
    <property type="entry name" value="CBS"/>
    <property type="match status" value="1"/>
</dbReference>
<evidence type="ECO:0000259" key="5">
    <source>
        <dbReference type="PROSITE" id="PS51371"/>
    </source>
</evidence>
<dbReference type="InterPro" id="IPR051257">
    <property type="entry name" value="Diverse_CBS-Domain"/>
</dbReference>
<dbReference type="AlphaFoldDB" id="A0A0P8CMS4"/>
<protein>
    <submittedName>
        <fullName evidence="6">D-arabinose 5-phosphate isomerase</fullName>
    </submittedName>
</protein>
<evidence type="ECO:0000313" key="7">
    <source>
        <dbReference type="Proteomes" id="UP000050360"/>
    </source>
</evidence>
<keyword evidence="1" id="KW-0028">Amino-acid biosynthesis</keyword>
<reference evidence="6 7" key="1">
    <citation type="submission" date="2015-09" db="EMBL/GenBank/DDBJ databases">
        <title>A metagenomics-based metabolic model of nitrate-dependent anaerobic oxidation of methane by Methanoperedens-like archaea.</title>
        <authorList>
            <person name="Arshad A."/>
            <person name="Speth D.R."/>
            <person name="De Graaf R.M."/>
            <person name="Op Den Camp H.J."/>
            <person name="Jetten M.S."/>
            <person name="Welte C.U."/>
        </authorList>
    </citation>
    <scope>NUCLEOTIDE SEQUENCE [LARGE SCALE GENOMIC DNA]</scope>
</reference>
<evidence type="ECO:0000256" key="2">
    <source>
        <dbReference type="ARBA" id="ARBA00023122"/>
    </source>
</evidence>
<dbReference type="SUPFAM" id="SSF54631">
    <property type="entry name" value="CBS-domain pair"/>
    <property type="match status" value="1"/>
</dbReference>
<comment type="caution">
    <text evidence="6">The sequence shown here is derived from an EMBL/GenBank/DDBJ whole genome shotgun (WGS) entry which is preliminary data.</text>
</comment>
<organism evidence="6 7">
    <name type="scientific">Candidatus Methanoperedens nitratireducens</name>
    <dbReference type="NCBI Taxonomy" id="1392998"/>
    <lineage>
        <taxon>Archaea</taxon>
        <taxon>Methanobacteriati</taxon>
        <taxon>Methanobacteriota</taxon>
        <taxon>Stenosarchaea group</taxon>
        <taxon>Methanomicrobia</taxon>
        <taxon>Methanosarcinales</taxon>
        <taxon>ANME-2 cluster</taxon>
        <taxon>Candidatus Methanoperedentaceae</taxon>
        <taxon>Candidatus Methanoperedens</taxon>
    </lineage>
</organism>
<dbReference type="GO" id="GO:0009086">
    <property type="term" value="P:methionine biosynthetic process"/>
    <property type="evidence" value="ECO:0007669"/>
    <property type="project" value="UniProtKB-KW"/>
</dbReference>
<evidence type="ECO:0000256" key="1">
    <source>
        <dbReference type="ARBA" id="ARBA00022605"/>
    </source>
</evidence>
<keyword evidence="2 4" id="KW-0129">CBS domain</keyword>
<evidence type="ECO:0000256" key="3">
    <source>
        <dbReference type="ARBA" id="ARBA00023167"/>
    </source>
</evidence>
<accession>A0A0P8CMS4</accession>
<dbReference type="Pfam" id="PF00571">
    <property type="entry name" value="CBS"/>
    <property type="match status" value="2"/>
</dbReference>
<gene>
    <name evidence="6" type="ORF">MPEBLZ_00586</name>
</gene>
<proteinExistence type="predicted"/>
<feature type="domain" description="CBS" evidence="5">
    <location>
        <begin position="8"/>
        <end position="63"/>
    </location>
</feature>
<keyword evidence="6" id="KW-0413">Isomerase</keyword>
<dbReference type="Gene3D" id="3.10.580.10">
    <property type="entry name" value="CBS-domain"/>
    <property type="match status" value="1"/>
</dbReference>
<dbReference type="PANTHER" id="PTHR43080:SF2">
    <property type="entry name" value="CBS DOMAIN-CONTAINING PROTEIN"/>
    <property type="match status" value="1"/>
</dbReference>
<dbReference type="PROSITE" id="PS51371">
    <property type="entry name" value="CBS"/>
    <property type="match status" value="1"/>
</dbReference>
<evidence type="ECO:0000256" key="4">
    <source>
        <dbReference type="PROSITE-ProRule" id="PRU00703"/>
    </source>
</evidence>